<dbReference type="GO" id="GO:0016861">
    <property type="term" value="F:intramolecular oxidoreductase activity, interconverting aldoses and ketoses"/>
    <property type="evidence" value="ECO:0007669"/>
    <property type="project" value="InterPro"/>
</dbReference>
<dbReference type="Pfam" id="PF01261">
    <property type="entry name" value="AP_endonuc_2"/>
    <property type="match status" value="1"/>
</dbReference>
<evidence type="ECO:0000313" key="4">
    <source>
        <dbReference type="EMBL" id="RSM40366.1"/>
    </source>
</evidence>
<feature type="domain" description="Xylose isomerase-like TIM barrel" evidence="3">
    <location>
        <begin position="32"/>
        <end position="280"/>
    </location>
</feature>
<dbReference type="EMBL" id="QHHU01000040">
    <property type="protein sequence ID" value="RSM40366.1"/>
    <property type="molecule type" value="Genomic_DNA"/>
</dbReference>
<comment type="caution">
    <text evidence="4">The sequence shown here is derived from an EMBL/GenBank/DDBJ whole genome shotgun (WGS) entry which is preliminary data.</text>
</comment>
<dbReference type="PANTHER" id="PTHR43489:SF1">
    <property type="entry name" value="L-RIBULOSE-5-PHOSPHATE 3-EPIMERASE SGBU-RELATED"/>
    <property type="match status" value="1"/>
</dbReference>
<dbReference type="NCBIfam" id="NF009689">
    <property type="entry name" value="PRK13210.1"/>
    <property type="match status" value="1"/>
</dbReference>
<dbReference type="RefSeq" id="WP_020638725.1">
    <property type="nucleotide sequence ID" value="NZ_QHHU01000040.1"/>
</dbReference>
<keyword evidence="1" id="KW-0413">Isomerase</keyword>
<keyword evidence="5" id="KW-1185">Reference proteome</keyword>
<dbReference type="NCBIfam" id="TIGR00542">
    <property type="entry name" value="hxl6Piso_put"/>
    <property type="match status" value="1"/>
</dbReference>
<dbReference type="InterPro" id="IPR004560">
    <property type="entry name" value="L-Ru-5P_3-Epase"/>
</dbReference>
<name>A0A428WB94_AMYBA</name>
<dbReference type="InterPro" id="IPR050417">
    <property type="entry name" value="Sugar_Epim/Isomerase"/>
</dbReference>
<dbReference type="Gene3D" id="3.20.20.150">
    <property type="entry name" value="Divalent-metal-dependent TIM barrel enzymes"/>
    <property type="match status" value="1"/>
</dbReference>
<evidence type="ECO:0000256" key="1">
    <source>
        <dbReference type="ARBA" id="ARBA00023235"/>
    </source>
</evidence>
<dbReference type="AlphaFoldDB" id="A0A428WB94"/>
<dbReference type="InterPro" id="IPR036237">
    <property type="entry name" value="Xyl_isomerase-like_sf"/>
</dbReference>
<organism evidence="4 5">
    <name type="scientific">Amycolatopsis balhimycina DSM 5908</name>
    <dbReference type="NCBI Taxonomy" id="1081091"/>
    <lineage>
        <taxon>Bacteria</taxon>
        <taxon>Bacillati</taxon>
        <taxon>Actinomycetota</taxon>
        <taxon>Actinomycetes</taxon>
        <taxon>Pseudonocardiales</taxon>
        <taxon>Pseudonocardiaceae</taxon>
        <taxon>Amycolatopsis</taxon>
    </lineage>
</organism>
<accession>A0A428WB94</accession>
<protein>
    <recommendedName>
        <fullName evidence="2">L-ribulose-5-phosphate 3-epimerase</fullName>
    </recommendedName>
</protein>
<dbReference type="InterPro" id="IPR013022">
    <property type="entry name" value="Xyl_isomerase-like_TIM-brl"/>
</dbReference>
<proteinExistence type="predicted"/>
<evidence type="ECO:0000313" key="5">
    <source>
        <dbReference type="Proteomes" id="UP000286716"/>
    </source>
</evidence>
<evidence type="ECO:0000259" key="3">
    <source>
        <dbReference type="Pfam" id="PF01261"/>
    </source>
</evidence>
<dbReference type="GO" id="GO:0019852">
    <property type="term" value="P:L-ascorbic acid metabolic process"/>
    <property type="evidence" value="ECO:0007669"/>
    <property type="project" value="TreeGrafter"/>
</dbReference>
<sequence length="290" mass="31753">MESDPKMRTALADRPFGIYEKALAPGPWLGMLEQARDAGFQFVEMSLDESADRLARLAWSAETRRRLVADIQETGIPIYSICLSAHRRFGLGSADPQVRTEAARILHDAVDLAADLGVRVIQIAGYFAYYEPESPDARSRYVDGLRVGLAHAAERGVMLAVENIDTVDMASVSDCLTLRDELDNPWFQIYPDIGNLAVHSLGVAAQTALVKGAAVGLHLKDARAGEPRRVPFGEGTVPFPAVFQTLNQIRYDGPLTLEMWNDDPTTATQIATDALRWIRQTISDALASAS</sequence>
<reference evidence="4 5" key="1">
    <citation type="submission" date="2018-05" db="EMBL/GenBank/DDBJ databases">
        <title>Evolution of GPA BGCs.</title>
        <authorList>
            <person name="Waglechner N."/>
            <person name="Wright G.D."/>
        </authorList>
    </citation>
    <scope>NUCLEOTIDE SEQUENCE [LARGE SCALE GENOMIC DNA]</scope>
    <source>
        <strain evidence="4 5">DSM 5908</strain>
    </source>
</reference>
<gene>
    <name evidence="4" type="ORF">DMA12_27180</name>
</gene>
<dbReference type="OrthoDB" id="3185623at2"/>
<evidence type="ECO:0000256" key="2">
    <source>
        <dbReference type="NCBIfam" id="TIGR00542"/>
    </source>
</evidence>
<dbReference type="GO" id="GO:0034015">
    <property type="term" value="F:L-ribulose-5-phosphate 3-epimerase activity"/>
    <property type="evidence" value="ECO:0007669"/>
    <property type="project" value="TreeGrafter"/>
</dbReference>
<dbReference type="SUPFAM" id="SSF51658">
    <property type="entry name" value="Xylose isomerase-like"/>
    <property type="match status" value="1"/>
</dbReference>
<dbReference type="Proteomes" id="UP000286716">
    <property type="component" value="Unassembled WGS sequence"/>
</dbReference>
<dbReference type="PANTHER" id="PTHR43489">
    <property type="entry name" value="ISOMERASE"/>
    <property type="match status" value="1"/>
</dbReference>